<dbReference type="PROSITE" id="PS51330">
    <property type="entry name" value="DHFR_2"/>
    <property type="match status" value="1"/>
</dbReference>
<dbReference type="PANTHER" id="PTHR48069:SF3">
    <property type="entry name" value="DIHYDROFOLATE REDUCTASE"/>
    <property type="match status" value="1"/>
</dbReference>
<name>A0ABW1EY50_9ACTN</name>
<dbReference type="RefSeq" id="WP_313761798.1">
    <property type="nucleotide sequence ID" value="NZ_BAAAVH010000049.1"/>
</dbReference>
<accession>A0ABW1EY50</accession>
<evidence type="ECO:0000256" key="1">
    <source>
        <dbReference type="ARBA" id="ARBA00004903"/>
    </source>
</evidence>
<keyword evidence="6 10" id="KW-0560">Oxidoreductase</keyword>
<dbReference type="GO" id="GO:0004146">
    <property type="term" value="F:dihydrofolate reductase activity"/>
    <property type="evidence" value="ECO:0007669"/>
    <property type="project" value="UniProtKB-EC"/>
</dbReference>
<reference evidence="11" key="1">
    <citation type="journal article" date="2019" name="Int. J. Syst. Evol. Microbiol.">
        <title>The Global Catalogue of Microorganisms (GCM) 10K type strain sequencing project: providing services to taxonomists for standard genome sequencing and annotation.</title>
        <authorList>
            <consortium name="The Broad Institute Genomics Platform"/>
            <consortium name="The Broad Institute Genome Sequencing Center for Infectious Disease"/>
            <person name="Wu L."/>
            <person name="Ma J."/>
        </authorList>
    </citation>
    <scope>NUCLEOTIDE SEQUENCE [LARGE SCALE GENOMIC DNA]</scope>
    <source>
        <strain evidence="11">CGMCC 4.1469</strain>
    </source>
</reference>
<evidence type="ECO:0000256" key="3">
    <source>
        <dbReference type="ARBA" id="ARBA00012856"/>
    </source>
</evidence>
<proteinExistence type="inferred from homology"/>
<evidence type="ECO:0000313" key="10">
    <source>
        <dbReference type="EMBL" id="MFC5885639.1"/>
    </source>
</evidence>
<sequence length="210" mass="22252">MADPQDDDPLRPGGGGPPAPPGGHGTGRGAEVGLIWAQTLDGVIGADNDMPWRLPEDLEHFRATTLGHPVVMGRRTWDALPPRFRPLPGRRNIVVTRDPQWAADGAERAGSVGEALELAAGSPAPAAGQVWVIGGGQIYRAAMEYAVTLSVTEIDLSVAGDTYAPAPGPGWSVVEEQGWRPSTSGLRYRILRYERRRPGPNGGEAAQDVP</sequence>
<evidence type="ECO:0000256" key="4">
    <source>
        <dbReference type="ARBA" id="ARBA00022563"/>
    </source>
</evidence>
<dbReference type="EC" id="1.5.1.3" evidence="3"/>
<feature type="domain" description="DHFR" evidence="9">
    <location>
        <begin position="31"/>
        <end position="195"/>
    </location>
</feature>
<dbReference type="Proteomes" id="UP001596067">
    <property type="component" value="Unassembled WGS sequence"/>
</dbReference>
<dbReference type="InterPro" id="IPR024072">
    <property type="entry name" value="DHFR-like_dom_sf"/>
</dbReference>
<evidence type="ECO:0000256" key="5">
    <source>
        <dbReference type="ARBA" id="ARBA00022857"/>
    </source>
</evidence>
<organism evidence="10 11">
    <name type="scientific">Kitasatospora aburaviensis</name>
    <dbReference type="NCBI Taxonomy" id="67265"/>
    <lineage>
        <taxon>Bacteria</taxon>
        <taxon>Bacillati</taxon>
        <taxon>Actinomycetota</taxon>
        <taxon>Actinomycetes</taxon>
        <taxon>Kitasatosporales</taxon>
        <taxon>Streptomycetaceae</taxon>
        <taxon>Kitasatospora</taxon>
    </lineage>
</organism>
<evidence type="ECO:0000313" key="11">
    <source>
        <dbReference type="Proteomes" id="UP001596067"/>
    </source>
</evidence>
<feature type="region of interest" description="Disordered" evidence="8">
    <location>
        <begin position="1"/>
        <end position="29"/>
    </location>
</feature>
<comment type="caution">
    <text evidence="10">The sequence shown here is derived from an EMBL/GenBank/DDBJ whole genome shotgun (WGS) entry which is preliminary data.</text>
</comment>
<evidence type="ECO:0000256" key="8">
    <source>
        <dbReference type="SAM" id="MobiDB-lite"/>
    </source>
</evidence>
<dbReference type="PROSITE" id="PS00075">
    <property type="entry name" value="DHFR_1"/>
    <property type="match status" value="1"/>
</dbReference>
<evidence type="ECO:0000256" key="6">
    <source>
        <dbReference type="ARBA" id="ARBA00023002"/>
    </source>
</evidence>
<keyword evidence="5" id="KW-0521">NADP</keyword>
<keyword evidence="11" id="KW-1185">Reference proteome</keyword>
<comment type="similarity">
    <text evidence="2 7">Belongs to the dihydrofolate reductase family.</text>
</comment>
<dbReference type="Pfam" id="PF00186">
    <property type="entry name" value="DHFR_1"/>
    <property type="match status" value="1"/>
</dbReference>
<evidence type="ECO:0000259" key="9">
    <source>
        <dbReference type="PROSITE" id="PS51330"/>
    </source>
</evidence>
<dbReference type="EMBL" id="JBHSOD010000010">
    <property type="protein sequence ID" value="MFC5885639.1"/>
    <property type="molecule type" value="Genomic_DNA"/>
</dbReference>
<dbReference type="PRINTS" id="PR00070">
    <property type="entry name" value="DHFR"/>
</dbReference>
<dbReference type="CDD" id="cd00209">
    <property type="entry name" value="DHFR"/>
    <property type="match status" value="1"/>
</dbReference>
<dbReference type="SUPFAM" id="SSF53597">
    <property type="entry name" value="Dihydrofolate reductase-like"/>
    <property type="match status" value="1"/>
</dbReference>
<gene>
    <name evidence="10" type="ORF">ACFP0N_11730</name>
</gene>
<evidence type="ECO:0000256" key="2">
    <source>
        <dbReference type="ARBA" id="ARBA00009539"/>
    </source>
</evidence>
<comment type="pathway">
    <text evidence="1">Cofactor biosynthesis; tetrahydrofolate biosynthesis; 5,6,7,8-tetrahydrofolate from 7,8-dihydrofolate: step 1/1.</text>
</comment>
<dbReference type="PANTHER" id="PTHR48069">
    <property type="entry name" value="DIHYDROFOLATE REDUCTASE"/>
    <property type="match status" value="1"/>
</dbReference>
<dbReference type="InterPro" id="IPR001796">
    <property type="entry name" value="DHFR_dom"/>
</dbReference>
<evidence type="ECO:0000256" key="7">
    <source>
        <dbReference type="RuleBase" id="RU004474"/>
    </source>
</evidence>
<dbReference type="InterPro" id="IPR012259">
    <property type="entry name" value="DHFR"/>
</dbReference>
<keyword evidence="4" id="KW-0554">One-carbon metabolism</keyword>
<dbReference type="InterPro" id="IPR017925">
    <property type="entry name" value="DHFR_CS"/>
</dbReference>
<dbReference type="Gene3D" id="3.40.430.10">
    <property type="entry name" value="Dihydrofolate Reductase, subunit A"/>
    <property type="match status" value="1"/>
</dbReference>
<protein>
    <recommendedName>
        <fullName evidence="3">dihydrofolate reductase</fullName>
        <ecNumber evidence="3">1.5.1.3</ecNumber>
    </recommendedName>
</protein>